<accession>A0AAW0DRN9</accession>
<dbReference type="EMBL" id="JAYKXP010000009">
    <property type="protein sequence ID" value="KAK7054324.1"/>
    <property type="molecule type" value="Genomic_DNA"/>
</dbReference>
<dbReference type="InterPro" id="IPR036291">
    <property type="entry name" value="NAD(P)-bd_dom_sf"/>
</dbReference>
<dbReference type="SUPFAM" id="SSF51735">
    <property type="entry name" value="NAD(P)-binding Rossmann-fold domains"/>
    <property type="match status" value="1"/>
</dbReference>
<evidence type="ECO:0000256" key="1">
    <source>
        <dbReference type="ARBA" id="ARBA00023002"/>
    </source>
</evidence>
<dbReference type="PANTHER" id="PTHR43157:SF31">
    <property type="entry name" value="PHOSPHATIDYLINOSITOL-GLYCAN BIOSYNTHESIS CLASS F PROTEIN"/>
    <property type="match status" value="1"/>
</dbReference>
<dbReference type="Gene3D" id="3.40.50.720">
    <property type="entry name" value="NAD(P)-binding Rossmann-like Domain"/>
    <property type="match status" value="1"/>
</dbReference>
<evidence type="ECO:0000313" key="3">
    <source>
        <dbReference type="Proteomes" id="UP001383192"/>
    </source>
</evidence>
<dbReference type="PANTHER" id="PTHR43157">
    <property type="entry name" value="PHOSPHATIDYLINOSITOL-GLYCAN BIOSYNTHESIS CLASS F PROTEIN-RELATED"/>
    <property type="match status" value="1"/>
</dbReference>
<gene>
    <name evidence="2" type="ORF">VNI00_003517</name>
</gene>
<evidence type="ECO:0000313" key="2">
    <source>
        <dbReference type="EMBL" id="KAK7054324.1"/>
    </source>
</evidence>
<keyword evidence="1" id="KW-0560">Oxidoreductase</keyword>
<name>A0AAW0DRN9_9AGAR</name>
<sequence length="320" mass="35938">MFGNSTRFNPETDIVDLTGKIVIVTGSNRGIGYATVQHFAQAGAKVYMATRDEQRAERAIESLRRLGSKGEVFWLKLDLSDPKEAKAAAEEFLSKEQRLDILEVLNNMDRLFSPFEKFEKTSEGPSRIVTVNYISPFVFTETLLPLLVSTARSPASDVRILSSTAHRSVPLPVKFEDVEDFCVEYNGHFFPSFSRYAHTKLLSVLWTAHLQKRLDSLDLATPILVIAVHPGKVDTVTPNWPLPQVWGFFSRITSDDAEHGSYTTVFAAASRVIESERIKYKGAYLEHKPVGNIVRPLSLAEDETLAQNLFVLTTKFLNKI</sequence>
<comment type="caution">
    <text evidence="2">The sequence shown here is derived from an EMBL/GenBank/DDBJ whole genome shotgun (WGS) entry which is preliminary data.</text>
</comment>
<dbReference type="GO" id="GO:0016491">
    <property type="term" value="F:oxidoreductase activity"/>
    <property type="evidence" value="ECO:0007669"/>
    <property type="project" value="UniProtKB-KW"/>
</dbReference>
<reference evidence="2 3" key="1">
    <citation type="submission" date="2024-01" db="EMBL/GenBank/DDBJ databases">
        <title>A draft genome for a cacao thread blight-causing isolate of Paramarasmius palmivorus.</title>
        <authorList>
            <person name="Baruah I.K."/>
            <person name="Bukari Y."/>
            <person name="Amoako-Attah I."/>
            <person name="Meinhardt L.W."/>
            <person name="Bailey B.A."/>
            <person name="Cohen S.P."/>
        </authorList>
    </citation>
    <scope>NUCLEOTIDE SEQUENCE [LARGE SCALE GENOMIC DNA]</scope>
    <source>
        <strain evidence="2 3">GH-12</strain>
    </source>
</reference>
<protein>
    <recommendedName>
        <fullName evidence="4">NAD(P)-binding protein</fullName>
    </recommendedName>
</protein>
<keyword evidence="3" id="KW-1185">Reference proteome</keyword>
<dbReference type="Proteomes" id="UP001383192">
    <property type="component" value="Unassembled WGS sequence"/>
</dbReference>
<dbReference type="AlphaFoldDB" id="A0AAW0DRN9"/>
<dbReference type="InterPro" id="IPR002347">
    <property type="entry name" value="SDR_fam"/>
</dbReference>
<evidence type="ECO:0008006" key="4">
    <source>
        <dbReference type="Google" id="ProtNLM"/>
    </source>
</evidence>
<dbReference type="Pfam" id="PF00106">
    <property type="entry name" value="adh_short"/>
    <property type="match status" value="1"/>
</dbReference>
<proteinExistence type="predicted"/>
<organism evidence="2 3">
    <name type="scientific">Paramarasmius palmivorus</name>
    <dbReference type="NCBI Taxonomy" id="297713"/>
    <lineage>
        <taxon>Eukaryota</taxon>
        <taxon>Fungi</taxon>
        <taxon>Dikarya</taxon>
        <taxon>Basidiomycota</taxon>
        <taxon>Agaricomycotina</taxon>
        <taxon>Agaricomycetes</taxon>
        <taxon>Agaricomycetidae</taxon>
        <taxon>Agaricales</taxon>
        <taxon>Marasmiineae</taxon>
        <taxon>Marasmiaceae</taxon>
        <taxon>Paramarasmius</taxon>
    </lineage>
</organism>